<evidence type="ECO:0000256" key="3">
    <source>
        <dbReference type="ARBA" id="ARBA00022448"/>
    </source>
</evidence>
<dbReference type="InterPro" id="IPR006059">
    <property type="entry name" value="SBP"/>
</dbReference>
<dbReference type="GO" id="GO:0042597">
    <property type="term" value="C:periplasmic space"/>
    <property type="evidence" value="ECO:0007669"/>
    <property type="project" value="UniProtKB-SubCell"/>
</dbReference>
<protein>
    <submittedName>
        <fullName evidence="6">Trehalose/maltose transport system substrate-binding protein</fullName>
    </submittedName>
</protein>
<dbReference type="CDD" id="cd14750">
    <property type="entry name" value="PBP2_TMBP"/>
    <property type="match status" value="1"/>
</dbReference>
<dbReference type="Gene3D" id="3.40.190.10">
    <property type="entry name" value="Periplasmic binding protein-like II"/>
    <property type="match status" value="2"/>
</dbReference>
<sequence length="426" mass="46377">MSRPRSPFAPVVTRSALAALLAATALPAAAADLSVVSGPVGRDNEVLRQNLDRFEEMTGHSVEIVEMPSSTTDQFAQYRLWLSARNADIDVYRTDIVWAPQLASHFVDLKDAAGDAAGDHFESIIQSQTVDGRLIAMPMFTDAPALYYRKDLLEKYGLDVPETWDAMAEAARTIQQGEREAGMADFHGYVFQGAAYEGLTCDALEWVKSFGGGQIVSPEGEITINNPKAAEALDTVAAWIGDISPEGVLAYKEEESRGVWQTGKAAFMRNWPYAWALGQGDDSAVKDKFAIAPLPSGGDGSAATLGGWNLAVSKYSENQEAAIELVMFLSGEEAQKTRAIELTRLPTLKGLYDDPEVAEAQPSIPQWKEIFLNTVPRPSAPTTTNYNEVSKEFWDAVHATLSGERPAEASLKRLDARLTRLKGSGW</sequence>
<feature type="signal peptide" evidence="5">
    <location>
        <begin position="1"/>
        <end position="30"/>
    </location>
</feature>
<dbReference type="OrthoDB" id="9808332at2"/>
<dbReference type="PANTHER" id="PTHR43649">
    <property type="entry name" value="ARABINOSE-BINDING PROTEIN-RELATED"/>
    <property type="match status" value="1"/>
</dbReference>
<proteinExistence type="inferred from homology"/>
<dbReference type="InterPro" id="IPR050490">
    <property type="entry name" value="Bact_solute-bd_prot1"/>
</dbReference>
<evidence type="ECO:0000256" key="2">
    <source>
        <dbReference type="ARBA" id="ARBA00008520"/>
    </source>
</evidence>
<comment type="subcellular location">
    <subcellularLocation>
        <location evidence="1">Periplasm</location>
    </subcellularLocation>
</comment>
<keyword evidence="7" id="KW-1185">Reference proteome</keyword>
<dbReference type="PANTHER" id="PTHR43649:SF34">
    <property type="entry name" value="ABC TRANSPORTER PERIPLASMIC-BINDING PROTEIN YCJN-RELATED"/>
    <property type="match status" value="1"/>
</dbReference>
<dbReference type="RefSeq" id="WP_092685192.1">
    <property type="nucleotide sequence ID" value="NZ_FNMZ01000012.1"/>
</dbReference>
<dbReference type="STRING" id="356660.SAMN05444336_11259"/>
<accession>A0A1H3FCK6</accession>
<evidence type="ECO:0000313" key="6">
    <source>
        <dbReference type="EMBL" id="SDX88813.1"/>
    </source>
</evidence>
<organism evidence="6 7">
    <name type="scientific">Albimonas donghaensis</name>
    <dbReference type="NCBI Taxonomy" id="356660"/>
    <lineage>
        <taxon>Bacteria</taxon>
        <taxon>Pseudomonadati</taxon>
        <taxon>Pseudomonadota</taxon>
        <taxon>Alphaproteobacteria</taxon>
        <taxon>Rhodobacterales</taxon>
        <taxon>Paracoccaceae</taxon>
        <taxon>Albimonas</taxon>
    </lineage>
</organism>
<keyword evidence="3" id="KW-0813">Transport</keyword>
<reference evidence="6 7" key="1">
    <citation type="submission" date="2016-10" db="EMBL/GenBank/DDBJ databases">
        <authorList>
            <person name="de Groot N.N."/>
        </authorList>
    </citation>
    <scope>NUCLEOTIDE SEQUENCE [LARGE SCALE GENOMIC DNA]</scope>
    <source>
        <strain evidence="6 7">DSM 17890</strain>
    </source>
</reference>
<feature type="chain" id="PRO_5011661898" evidence="5">
    <location>
        <begin position="31"/>
        <end position="426"/>
    </location>
</feature>
<dbReference type="Pfam" id="PF01547">
    <property type="entry name" value="SBP_bac_1"/>
    <property type="match status" value="1"/>
</dbReference>
<gene>
    <name evidence="6" type="ORF">SAMN05444336_11259</name>
</gene>
<evidence type="ECO:0000256" key="5">
    <source>
        <dbReference type="SAM" id="SignalP"/>
    </source>
</evidence>
<keyword evidence="4 5" id="KW-0732">Signal</keyword>
<dbReference type="EMBL" id="FNMZ01000012">
    <property type="protein sequence ID" value="SDX88813.1"/>
    <property type="molecule type" value="Genomic_DNA"/>
</dbReference>
<evidence type="ECO:0000313" key="7">
    <source>
        <dbReference type="Proteomes" id="UP000199118"/>
    </source>
</evidence>
<dbReference type="AlphaFoldDB" id="A0A1H3FCK6"/>
<evidence type="ECO:0000256" key="4">
    <source>
        <dbReference type="ARBA" id="ARBA00022729"/>
    </source>
</evidence>
<evidence type="ECO:0000256" key="1">
    <source>
        <dbReference type="ARBA" id="ARBA00004418"/>
    </source>
</evidence>
<name>A0A1H3FCK6_9RHOB</name>
<dbReference type="Proteomes" id="UP000199118">
    <property type="component" value="Unassembled WGS sequence"/>
</dbReference>
<comment type="similarity">
    <text evidence="2">Belongs to the bacterial solute-binding protein 1 family.</text>
</comment>
<dbReference type="SUPFAM" id="SSF53850">
    <property type="entry name" value="Periplasmic binding protein-like II"/>
    <property type="match status" value="1"/>
</dbReference>